<evidence type="ECO:0000313" key="5">
    <source>
        <dbReference type="Proteomes" id="UP001596379"/>
    </source>
</evidence>
<evidence type="ECO:0000256" key="1">
    <source>
        <dbReference type="ARBA" id="ARBA00002397"/>
    </source>
</evidence>
<evidence type="ECO:0000256" key="3">
    <source>
        <dbReference type="ARBA" id="ARBA00022795"/>
    </source>
</evidence>
<dbReference type="Proteomes" id="UP001596379">
    <property type="component" value="Unassembled WGS sequence"/>
</dbReference>
<organism evidence="4 5">
    <name type="scientific">Herminiimonas aquatilis</name>
    <dbReference type="NCBI Taxonomy" id="345342"/>
    <lineage>
        <taxon>Bacteria</taxon>
        <taxon>Pseudomonadati</taxon>
        <taxon>Pseudomonadota</taxon>
        <taxon>Betaproteobacteria</taxon>
        <taxon>Burkholderiales</taxon>
        <taxon>Oxalobacteraceae</taxon>
        <taxon>Herminiimonas</taxon>
    </lineage>
</organism>
<dbReference type="RefSeq" id="WP_382232079.1">
    <property type="nucleotide sequence ID" value="NZ_JBHTCC010000001.1"/>
</dbReference>
<comment type="caution">
    <text evidence="4">The sequence shown here is derived from an EMBL/GenBank/DDBJ whole genome shotgun (WGS) entry which is preliminary data.</text>
</comment>
<keyword evidence="4" id="KW-0966">Cell projection</keyword>
<keyword evidence="4" id="KW-0282">Flagellum</keyword>
<gene>
    <name evidence="4" type="ORF">ACFQO0_00695</name>
</gene>
<accession>A0ABW2J1N7</accession>
<evidence type="ECO:0000256" key="2">
    <source>
        <dbReference type="ARBA" id="ARBA00007703"/>
    </source>
</evidence>
<keyword evidence="4" id="KW-0969">Cilium</keyword>
<dbReference type="Gene3D" id="1.20.58.300">
    <property type="entry name" value="FlgN-like"/>
    <property type="match status" value="1"/>
</dbReference>
<dbReference type="InterPro" id="IPR036679">
    <property type="entry name" value="FlgN-like_sf"/>
</dbReference>
<keyword evidence="5" id="KW-1185">Reference proteome</keyword>
<comment type="similarity">
    <text evidence="2">Belongs to the FlgN family.</text>
</comment>
<keyword evidence="3" id="KW-1005">Bacterial flagellum biogenesis</keyword>
<dbReference type="EMBL" id="JBHTCC010000001">
    <property type="protein sequence ID" value="MFC7296951.1"/>
    <property type="molecule type" value="Genomic_DNA"/>
</dbReference>
<proteinExistence type="inferred from homology"/>
<reference evidence="5" key="1">
    <citation type="journal article" date="2019" name="Int. J. Syst. Evol. Microbiol.">
        <title>The Global Catalogue of Microorganisms (GCM) 10K type strain sequencing project: providing services to taxonomists for standard genome sequencing and annotation.</title>
        <authorList>
            <consortium name="The Broad Institute Genomics Platform"/>
            <consortium name="The Broad Institute Genome Sequencing Center for Infectious Disease"/>
            <person name="Wu L."/>
            <person name="Ma J."/>
        </authorList>
    </citation>
    <scope>NUCLEOTIDE SEQUENCE [LARGE SCALE GENOMIC DNA]</scope>
    <source>
        <strain evidence="5">CCUG 36956</strain>
    </source>
</reference>
<evidence type="ECO:0000313" key="4">
    <source>
        <dbReference type="EMBL" id="MFC7296951.1"/>
    </source>
</evidence>
<dbReference type="InterPro" id="IPR007809">
    <property type="entry name" value="FlgN-like"/>
</dbReference>
<name>A0ABW2J1N7_9BURK</name>
<dbReference type="SUPFAM" id="SSF140566">
    <property type="entry name" value="FlgN-like"/>
    <property type="match status" value="1"/>
</dbReference>
<comment type="function">
    <text evidence="1">Required for the efficient initiation of filament assembly.</text>
</comment>
<protein>
    <submittedName>
        <fullName evidence="4">Flagella synthesis protein FlgN</fullName>
    </submittedName>
</protein>
<sequence length="159" mass="16848">MSAIDINPADSLSAEHQAIRALTQLLQQEQEQLVLGDIAAIAALTEPKAKAAVRMAELAAGRHQALGKAGFEADESGMKAWLETPAASAAAHTSWQELIALAEVGKELNRVNGTLINKQMVRNQNVLNILQHGSVQGNAVYGPDGQTANKSVKRHIVVG</sequence>
<dbReference type="Pfam" id="PF05130">
    <property type="entry name" value="FlgN"/>
    <property type="match status" value="1"/>
</dbReference>